<dbReference type="EMBL" id="JAULJE010000005">
    <property type="protein sequence ID" value="KAK1343090.1"/>
    <property type="molecule type" value="Genomic_DNA"/>
</dbReference>
<dbReference type="AlphaFoldDB" id="A0AA40I4W7"/>
<evidence type="ECO:0008006" key="4">
    <source>
        <dbReference type="Google" id="ProtNLM"/>
    </source>
</evidence>
<protein>
    <recommendedName>
        <fullName evidence="4">Renal cancer differentiation gene 1 protein</fullName>
    </recommendedName>
</protein>
<evidence type="ECO:0000313" key="2">
    <source>
        <dbReference type="EMBL" id="KAK1343090.1"/>
    </source>
</evidence>
<dbReference type="PANTHER" id="PTHR31641:SF2">
    <property type="entry name" value="RENAL CANCER DIFFERENTIATION GENE 1 PROTEIN"/>
    <property type="match status" value="1"/>
</dbReference>
<name>A0AA40I4W7_CNENI</name>
<evidence type="ECO:0000256" key="1">
    <source>
        <dbReference type="SAM" id="MobiDB-lite"/>
    </source>
</evidence>
<feature type="region of interest" description="Disordered" evidence="1">
    <location>
        <begin position="1"/>
        <end position="67"/>
    </location>
</feature>
<comment type="caution">
    <text evidence="2">The sequence shown here is derived from an EMBL/GenBank/DDBJ whole genome shotgun (WGS) entry which is preliminary data.</text>
</comment>
<dbReference type="PANTHER" id="PTHR31641">
    <property type="entry name" value="RENAL CANCER DIFFERENTIATION GENE 1 PROTEIN"/>
    <property type="match status" value="1"/>
</dbReference>
<keyword evidence="3" id="KW-1185">Reference proteome</keyword>
<organism evidence="2 3">
    <name type="scientific">Cnephaeus nilssonii</name>
    <name type="common">Northern bat</name>
    <name type="synonym">Eptesicus nilssonii</name>
    <dbReference type="NCBI Taxonomy" id="3371016"/>
    <lineage>
        <taxon>Eukaryota</taxon>
        <taxon>Metazoa</taxon>
        <taxon>Chordata</taxon>
        <taxon>Craniata</taxon>
        <taxon>Vertebrata</taxon>
        <taxon>Euteleostomi</taxon>
        <taxon>Mammalia</taxon>
        <taxon>Eutheria</taxon>
        <taxon>Laurasiatheria</taxon>
        <taxon>Chiroptera</taxon>
        <taxon>Yangochiroptera</taxon>
        <taxon>Vespertilionidae</taxon>
        <taxon>Cnephaeus</taxon>
    </lineage>
</organism>
<proteinExistence type="predicted"/>
<accession>A0AA40I4W7</accession>
<evidence type="ECO:0000313" key="3">
    <source>
        <dbReference type="Proteomes" id="UP001177744"/>
    </source>
</evidence>
<gene>
    <name evidence="2" type="ORF">QTO34_015863</name>
</gene>
<dbReference type="Pfam" id="PF15725">
    <property type="entry name" value="RCDG1"/>
    <property type="match status" value="1"/>
</dbReference>
<sequence>MQFSVLGGRPQGPGRDFGGEEAGPLGLGREQLKDVPIRPSQHFSMADPQEARVSSQPPPPSFSPSLLHIFPRHPREFGLPSSERSPTVDRLEEVELQIGDAAFSLTKLLEATSAVSAQVDELALKCTENARFLKTWRDLLKEGYNSLKPDN</sequence>
<dbReference type="InterPro" id="IPR031457">
    <property type="entry name" value="RCDG1"/>
</dbReference>
<reference evidence="2" key="1">
    <citation type="submission" date="2023-06" db="EMBL/GenBank/DDBJ databases">
        <title>Reference genome for the Northern bat (Eptesicus nilssonii), a most northern bat species.</title>
        <authorList>
            <person name="Laine V.N."/>
            <person name="Pulliainen A.T."/>
            <person name="Lilley T.M."/>
        </authorList>
    </citation>
    <scope>NUCLEOTIDE SEQUENCE</scope>
    <source>
        <strain evidence="2">BLF_Eptnil</strain>
        <tissue evidence="2">Kidney</tissue>
    </source>
</reference>
<dbReference type="Proteomes" id="UP001177744">
    <property type="component" value="Unassembled WGS sequence"/>
</dbReference>